<dbReference type="AlphaFoldDB" id="A0A9Q1JYE9"/>
<name>A0A9Q1JYE9_9CARY</name>
<dbReference type="Proteomes" id="UP001153076">
    <property type="component" value="Unassembled WGS sequence"/>
</dbReference>
<gene>
    <name evidence="1" type="ORF">Cgig2_007107</name>
</gene>
<comment type="caution">
    <text evidence="1">The sequence shown here is derived from an EMBL/GenBank/DDBJ whole genome shotgun (WGS) entry which is preliminary data.</text>
</comment>
<keyword evidence="2" id="KW-1185">Reference proteome</keyword>
<evidence type="ECO:0000313" key="2">
    <source>
        <dbReference type="Proteomes" id="UP001153076"/>
    </source>
</evidence>
<dbReference type="EMBL" id="JAKOGI010000557">
    <property type="protein sequence ID" value="KAJ8433143.1"/>
    <property type="molecule type" value="Genomic_DNA"/>
</dbReference>
<accession>A0A9Q1JYE9</accession>
<proteinExistence type="predicted"/>
<reference evidence="1" key="1">
    <citation type="submission" date="2022-04" db="EMBL/GenBank/DDBJ databases">
        <title>Carnegiea gigantea Genome sequencing and assembly v2.</title>
        <authorList>
            <person name="Copetti D."/>
            <person name="Sanderson M.J."/>
            <person name="Burquez A."/>
            <person name="Wojciechowski M.F."/>
        </authorList>
    </citation>
    <scope>NUCLEOTIDE SEQUENCE</scope>
    <source>
        <strain evidence="1">SGP5-SGP5p</strain>
        <tissue evidence="1">Aerial part</tissue>
    </source>
</reference>
<protein>
    <submittedName>
        <fullName evidence="1">Uncharacterized protein</fullName>
    </submittedName>
</protein>
<organism evidence="1 2">
    <name type="scientific">Carnegiea gigantea</name>
    <dbReference type="NCBI Taxonomy" id="171969"/>
    <lineage>
        <taxon>Eukaryota</taxon>
        <taxon>Viridiplantae</taxon>
        <taxon>Streptophyta</taxon>
        <taxon>Embryophyta</taxon>
        <taxon>Tracheophyta</taxon>
        <taxon>Spermatophyta</taxon>
        <taxon>Magnoliopsida</taxon>
        <taxon>eudicotyledons</taxon>
        <taxon>Gunneridae</taxon>
        <taxon>Pentapetalae</taxon>
        <taxon>Caryophyllales</taxon>
        <taxon>Cactineae</taxon>
        <taxon>Cactaceae</taxon>
        <taxon>Cactoideae</taxon>
        <taxon>Echinocereeae</taxon>
        <taxon>Carnegiea</taxon>
    </lineage>
</organism>
<sequence length="191" mass="20719">MAISSSITLGGFKTPEVTKSQDLTKSWTSESWAVGSALIKLVDGRWVIRVEPPAAWEAALTVLEGAGHGPQMTGSPIDEGPIVRLQLSPLAMEQRPRSRLEDPRSVAVFGPAYGRLLRAWSEGGCLQEEDSLWNLRITRKGEGTNKVVHCTFLTYWVTRRCLSSPRRRSASAATCSGVASVVSKIVNLALA</sequence>
<evidence type="ECO:0000313" key="1">
    <source>
        <dbReference type="EMBL" id="KAJ8433143.1"/>
    </source>
</evidence>